<accession>A0A6S7H9A7</accession>
<feature type="compositionally biased region" description="Basic and acidic residues" evidence="1">
    <location>
        <begin position="850"/>
        <end position="860"/>
    </location>
</feature>
<dbReference type="Gene3D" id="3.30.40.10">
    <property type="entry name" value="Zinc/RING finger domain, C3HC4 (zinc finger)"/>
    <property type="match status" value="1"/>
</dbReference>
<dbReference type="Proteomes" id="UP001152795">
    <property type="component" value="Unassembled WGS sequence"/>
</dbReference>
<feature type="compositionally biased region" description="Low complexity" evidence="1">
    <location>
        <begin position="861"/>
        <end position="873"/>
    </location>
</feature>
<dbReference type="InterPro" id="IPR011990">
    <property type="entry name" value="TPR-like_helical_dom_sf"/>
</dbReference>
<comment type="caution">
    <text evidence="3">The sequence shown here is derived from an EMBL/GenBank/DDBJ whole genome shotgun (WGS) entry which is preliminary data.</text>
</comment>
<evidence type="ECO:0000313" key="4">
    <source>
        <dbReference type="Proteomes" id="UP001152795"/>
    </source>
</evidence>
<keyword evidence="4" id="KW-1185">Reference proteome</keyword>
<dbReference type="OrthoDB" id="9991317at2759"/>
<dbReference type="SUPFAM" id="SSF57850">
    <property type="entry name" value="RING/U-box"/>
    <property type="match status" value="1"/>
</dbReference>
<dbReference type="EMBL" id="CACRXK020004087">
    <property type="protein sequence ID" value="CAB4001444.1"/>
    <property type="molecule type" value="Genomic_DNA"/>
</dbReference>
<dbReference type="AlphaFoldDB" id="A0A6S7H9A7"/>
<dbReference type="InterPro" id="IPR051438">
    <property type="entry name" value="RNF_E3_ubiq-protein_ligase"/>
</dbReference>
<dbReference type="GO" id="GO:0006511">
    <property type="term" value="P:ubiquitin-dependent protein catabolic process"/>
    <property type="evidence" value="ECO:0007669"/>
    <property type="project" value="TreeGrafter"/>
</dbReference>
<organism evidence="3 4">
    <name type="scientific">Paramuricea clavata</name>
    <name type="common">Red gorgonian</name>
    <name type="synonym">Violescent sea-whip</name>
    <dbReference type="NCBI Taxonomy" id="317549"/>
    <lineage>
        <taxon>Eukaryota</taxon>
        <taxon>Metazoa</taxon>
        <taxon>Cnidaria</taxon>
        <taxon>Anthozoa</taxon>
        <taxon>Octocorallia</taxon>
        <taxon>Malacalcyonacea</taxon>
        <taxon>Plexauridae</taxon>
        <taxon>Paramuricea</taxon>
    </lineage>
</organism>
<sequence>MDDASLQKLSVSPGKLSPKFNKDITEYSLVVGSSVKELKVSPLTSDNNACYSISGSNGGKTVPLQEGALTVITVEVTSEDGTIKNYIINTTRLSSSDASLSGLSLSSGTVLPPFNPNCTLYTSTTPYHITTIEVKPAAPDKGIGVVVRNSPDAKPLELNCGETCIYIDVTSPDKTTSKTYQLLIQRAKIPWHITTIDISNICNYSCPVCLAIIHCPKSIAETKPKHVFCKSCIDELTRTTKRDPLNEQLLTGDWLVNELSLEETLTSLAVCCVFARYGCNEKPKLGELGFHMKQCEFRLCFVEKSEELTLNKILEEKMKNLCVSCPECNMNVRSAEIDNHKGNMCCAKLRDEVSLPKVGVRQWEKKLQQETSEKSVDIITQNAEEQEKLYFQNLLVFGQSRHCDSSSSPMKYLRTASELYATAIKLSSKDGKLHFKLGQILEEMHFVEDCFGFKQEEETETPAIDFNQRSRDSSKEDDIQAICEQRGFGRNPPLALQLKAIDQEYHYLLESQQSDRCEYVQKLYAWKSKQATQDGKVAQLASDEEGTFGKAYLKYCDAASFASDNYLYHLHIGRFLSLQGKHDEAVKRLQIAVGLKPVNVESRFYLGLALLQQADKSREHEAIQYVHEGLEHLLYKLTLQAESLSDRTSTQLHSSELLDITNVQCLKGFLTLGRALTSTATKIPNHFLKPDEIFRSVASLAVRALCSITHKGELYHQIERTFLEAHSCLLQWMVEVQKKGGAGIQESVVATHCDNLCSLLKVLSLPKDNALLQLQEKTCQQGVILHPQNSRALYMLGDAQLSRHDNEINNNNNTGALEEAEKSFRASLELEGKPSGGKEVPALIQEQQWWKERQSAKTKETSSSSTKTATTAKENQRVSPTKGTTSRGRGRGTPVKTTTTTTTTTRGQTKQPASKAAPVKTSVAAKTSNVKTARTSAPKQSAPAAKPTVGKAPCRSCSHTKTEGISKQTPPPTNPNPPTSQSTPQEAVGPPNTKSYHPRLGLARVLTRLGSDHDAVRRFYEECITMEPNLHDAYIELGEILVKSDPLGAVEVYSKYPFPDPLTYDDAYLHGEIARLLIKHEKLDDPRLGPSMIALGKVMGFSVLEKYVDILDSKLQYSKLLMQIYAQVNGKNVDDPDLQQFFKFKCWI</sequence>
<dbReference type="PANTHER" id="PTHR46016:SF1">
    <property type="entry name" value="RING-TYPE DOMAIN-CONTAINING PROTEIN"/>
    <property type="match status" value="1"/>
</dbReference>
<protein>
    <submittedName>
        <fullName evidence="3">Uncharacterized protein LOC110043988</fullName>
    </submittedName>
</protein>
<dbReference type="GO" id="GO:0061630">
    <property type="term" value="F:ubiquitin protein ligase activity"/>
    <property type="evidence" value="ECO:0007669"/>
    <property type="project" value="TreeGrafter"/>
</dbReference>
<dbReference type="Pfam" id="PF12733">
    <property type="entry name" value="Cadherin-like"/>
    <property type="match status" value="2"/>
</dbReference>
<feature type="domain" description="Cadherin-like beta-sandwich-like" evidence="2">
    <location>
        <begin position="7"/>
        <end position="92"/>
    </location>
</feature>
<dbReference type="SUPFAM" id="SSF48452">
    <property type="entry name" value="TPR-like"/>
    <property type="match status" value="1"/>
</dbReference>
<dbReference type="InterPro" id="IPR025883">
    <property type="entry name" value="Cadherin-like_domain"/>
</dbReference>
<feature type="compositionally biased region" description="Polar residues" evidence="1">
    <location>
        <begin position="957"/>
        <end position="967"/>
    </location>
</feature>
<evidence type="ECO:0000313" key="3">
    <source>
        <dbReference type="EMBL" id="CAB4001444.1"/>
    </source>
</evidence>
<reference evidence="3" key="1">
    <citation type="submission" date="2020-04" db="EMBL/GenBank/DDBJ databases">
        <authorList>
            <person name="Alioto T."/>
            <person name="Alioto T."/>
            <person name="Gomez Garrido J."/>
        </authorList>
    </citation>
    <scope>NUCLEOTIDE SEQUENCE</scope>
    <source>
        <strain evidence="3">A484AB</strain>
    </source>
</reference>
<dbReference type="PANTHER" id="PTHR46016">
    <property type="entry name" value="ZINC FINGER, RING/FYVE/PHD-TYPE"/>
    <property type="match status" value="1"/>
</dbReference>
<dbReference type="SUPFAM" id="SSF49599">
    <property type="entry name" value="TRAF domain-like"/>
    <property type="match status" value="1"/>
</dbReference>
<proteinExistence type="predicted"/>
<name>A0A6S7H9A7_PARCT</name>
<dbReference type="GO" id="GO:0000209">
    <property type="term" value="P:protein polyubiquitination"/>
    <property type="evidence" value="ECO:0007669"/>
    <property type="project" value="TreeGrafter"/>
</dbReference>
<dbReference type="InterPro" id="IPR013083">
    <property type="entry name" value="Znf_RING/FYVE/PHD"/>
</dbReference>
<dbReference type="Pfam" id="PF13432">
    <property type="entry name" value="TPR_16"/>
    <property type="match status" value="1"/>
</dbReference>
<feature type="domain" description="Cadherin-like beta-sandwich-like" evidence="2">
    <location>
        <begin position="106"/>
        <end position="186"/>
    </location>
</feature>
<evidence type="ECO:0000259" key="2">
    <source>
        <dbReference type="Pfam" id="PF12733"/>
    </source>
</evidence>
<feature type="compositionally biased region" description="Low complexity" evidence="1">
    <location>
        <begin position="936"/>
        <end position="947"/>
    </location>
</feature>
<feature type="compositionally biased region" description="Low complexity" evidence="1">
    <location>
        <begin position="881"/>
        <end position="912"/>
    </location>
</feature>
<gene>
    <name evidence="3" type="ORF">PACLA_8A006159</name>
</gene>
<feature type="compositionally biased region" description="Pro residues" evidence="1">
    <location>
        <begin position="969"/>
        <end position="978"/>
    </location>
</feature>
<feature type="region of interest" description="Disordered" evidence="1">
    <location>
        <begin position="850"/>
        <end position="998"/>
    </location>
</feature>
<evidence type="ECO:0000256" key="1">
    <source>
        <dbReference type="SAM" id="MobiDB-lite"/>
    </source>
</evidence>
<dbReference type="Gene3D" id="1.25.40.10">
    <property type="entry name" value="Tetratricopeptide repeat domain"/>
    <property type="match status" value="1"/>
</dbReference>
<feature type="compositionally biased region" description="Polar residues" evidence="1">
    <location>
        <begin position="924"/>
        <end position="935"/>
    </location>
</feature>